<keyword evidence="3" id="KW-1185">Reference proteome</keyword>
<sequence>MKITRWILVLLAGAAIGVSGMALAQGHETTAGAFQQSSLPGGGLEVPPNERIHLSTDQQWIASEGHLSDLIRLQWTKDRAKPALSWLDENGKDKAAIVAHAKANDPEQHDHNHMSFETTMAPDGKNANELFTRLEIPFDQDVAEIRTHSANFNVMDGILRVAGTGGVNRDLVWAHSDDGNVTTPRWAMRADSSAEKGSNTGSNLQIIRYADDGQALDSPLAINRSSGNVGIGNADAKTKLDISDDSIRIRQSLTPASSTAPGEVGEMAWDNGYIYICVAPDTWKRAALSAW</sequence>
<protein>
    <submittedName>
        <fullName evidence="2">Uncharacterized protein</fullName>
    </submittedName>
</protein>
<evidence type="ECO:0000313" key="2">
    <source>
        <dbReference type="EMBL" id="TFE86213.1"/>
    </source>
</evidence>
<organism evidence="2 3">
    <name type="scientific">Paenibacillus athensensis</name>
    <dbReference type="NCBI Taxonomy" id="1967502"/>
    <lineage>
        <taxon>Bacteria</taxon>
        <taxon>Bacillati</taxon>
        <taxon>Bacillota</taxon>
        <taxon>Bacilli</taxon>
        <taxon>Bacillales</taxon>
        <taxon>Paenibacillaceae</taxon>
        <taxon>Paenibacillus</taxon>
    </lineage>
</organism>
<name>A0A4Y8PYC8_9BACL</name>
<dbReference type="EMBL" id="MYFO01000020">
    <property type="protein sequence ID" value="TFE86213.1"/>
    <property type="molecule type" value="Genomic_DNA"/>
</dbReference>
<proteinExistence type="predicted"/>
<dbReference type="Proteomes" id="UP000298246">
    <property type="component" value="Unassembled WGS sequence"/>
</dbReference>
<gene>
    <name evidence="2" type="ORF">B5M42_15325</name>
</gene>
<dbReference type="OrthoDB" id="7262119at2"/>
<dbReference type="RefSeq" id="WP_134754348.1">
    <property type="nucleotide sequence ID" value="NZ_MYFO02000005.1"/>
</dbReference>
<feature type="chain" id="PRO_5021480682" evidence="1">
    <location>
        <begin position="25"/>
        <end position="291"/>
    </location>
</feature>
<feature type="signal peptide" evidence="1">
    <location>
        <begin position="1"/>
        <end position="24"/>
    </location>
</feature>
<accession>A0A4Y8PYC8</accession>
<keyword evidence="1" id="KW-0732">Signal</keyword>
<dbReference type="AlphaFoldDB" id="A0A4Y8PYC8"/>
<reference evidence="2 3" key="1">
    <citation type="submission" date="2017-03" db="EMBL/GenBank/DDBJ databases">
        <title>Isolation of Levoglucosan Utilizing Bacteria.</title>
        <authorList>
            <person name="Arya A.S."/>
        </authorList>
    </citation>
    <scope>NUCLEOTIDE SEQUENCE [LARGE SCALE GENOMIC DNA]</scope>
    <source>
        <strain evidence="2 3">MEC069</strain>
    </source>
</reference>
<evidence type="ECO:0000256" key="1">
    <source>
        <dbReference type="SAM" id="SignalP"/>
    </source>
</evidence>
<comment type="caution">
    <text evidence="2">The sequence shown here is derived from an EMBL/GenBank/DDBJ whole genome shotgun (WGS) entry which is preliminary data.</text>
</comment>
<evidence type="ECO:0000313" key="3">
    <source>
        <dbReference type="Proteomes" id="UP000298246"/>
    </source>
</evidence>